<comment type="subcellular location">
    <subcellularLocation>
        <location evidence="6">Cell membrane</location>
        <topology evidence="6">Multi-pass membrane protein</topology>
    </subcellularLocation>
    <subcellularLocation>
        <location evidence="1">Membrane</location>
        <topology evidence="1">Multi-pass membrane protein</topology>
    </subcellularLocation>
</comment>
<dbReference type="Proteomes" id="UP000195985">
    <property type="component" value="Unassembled WGS sequence"/>
</dbReference>
<dbReference type="SUPFAM" id="SSF161098">
    <property type="entry name" value="MetI-like"/>
    <property type="match status" value="1"/>
</dbReference>
<dbReference type="GO" id="GO:0031460">
    <property type="term" value="P:glycine betaine transport"/>
    <property type="evidence" value="ECO:0007669"/>
    <property type="project" value="TreeGrafter"/>
</dbReference>
<protein>
    <recommendedName>
        <fullName evidence="7">ABC transmembrane type-1 domain-containing protein</fullName>
    </recommendedName>
</protein>
<dbReference type="OrthoDB" id="9801163at2"/>
<keyword evidence="5 6" id="KW-0472">Membrane</keyword>
<proteinExistence type="inferred from homology"/>
<name>A0A1W1IJA7_9LACT</name>
<feature type="transmembrane region" description="Helical" evidence="6">
    <location>
        <begin position="181"/>
        <end position="204"/>
    </location>
</feature>
<feature type="transmembrane region" description="Helical" evidence="6">
    <location>
        <begin position="20"/>
        <end position="42"/>
    </location>
</feature>
<gene>
    <name evidence="8" type="ORF">TPAS_2814</name>
</gene>
<keyword evidence="2 6" id="KW-0813">Transport</keyword>
<feature type="transmembrane region" description="Helical" evidence="6">
    <location>
        <begin position="135"/>
        <end position="161"/>
    </location>
</feature>
<dbReference type="STRING" id="43064.SAMN04488086_11956"/>
<dbReference type="AlphaFoldDB" id="A0A1W1IJA7"/>
<organism evidence="8 9">
    <name type="scientific">Trichococcus pasteurii</name>
    <dbReference type="NCBI Taxonomy" id="43064"/>
    <lineage>
        <taxon>Bacteria</taxon>
        <taxon>Bacillati</taxon>
        <taxon>Bacillota</taxon>
        <taxon>Bacilli</taxon>
        <taxon>Lactobacillales</taxon>
        <taxon>Carnobacteriaceae</taxon>
        <taxon>Trichococcus</taxon>
    </lineage>
</organism>
<sequence length="209" mass="22591">MVFDQILQYFQANLNQYLIYVYQHLGLSVQAIGISCLIGIPLGYISHKHRKLSQMITLSSQALRIIPSLAVLFLLISFIGVGRAPALIALVLLGIPPILVNTTVGFLEVPAVMIETGKGLGMTDRELLKRVKIPLAFPFMMTGVKLALVEIISSATLATYIGAGGLGTLIFTGLGLNRMDLLLIGGVSVAMIAFTTSIFLDYIIKRSIN</sequence>
<keyword evidence="3 6" id="KW-0812">Transmembrane</keyword>
<evidence type="ECO:0000256" key="3">
    <source>
        <dbReference type="ARBA" id="ARBA00022692"/>
    </source>
</evidence>
<dbReference type="RefSeq" id="WP_086943809.1">
    <property type="nucleotide sequence ID" value="NZ_FONM01000019.1"/>
</dbReference>
<dbReference type="InterPro" id="IPR035906">
    <property type="entry name" value="MetI-like_sf"/>
</dbReference>
<dbReference type="PANTHER" id="PTHR30177">
    <property type="entry name" value="GLYCINE BETAINE/L-PROLINE TRANSPORT SYSTEM PERMEASE PROTEIN PROW"/>
    <property type="match status" value="1"/>
</dbReference>
<feature type="transmembrane region" description="Helical" evidence="6">
    <location>
        <begin position="62"/>
        <end position="81"/>
    </location>
</feature>
<keyword evidence="9" id="KW-1185">Reference proteome</keyword>
<dbReference type="InterPro" id="IPR000515">
    <property type="entry name" value="MetI-like"/>
</dbReference>
<dbReference type="Pfam" id="PF00528">
    <property type="entry name" value="BPD_transp_1"/>
    <property type="match status" value="1"/>
</dbReference>
<evidence type="ECO:0000256" key="2">
    <source>
        <dbReference type="ARBA" id="ARBA00022448"/>
    </source>
</evidence>
<evidence type="ECO:0000313" key="9">
    <source>
        <dbReference type="Proteomes" id="UP000195985"/>
    </source>
</evidence>
<evidence type="ECO:0000256" key="4">
    <source>
        <dbReference type="ARBA" id="ARBA00022989"/>
    </source>
</evidence>
<evidence type="ECO:0000259" key="7">
    <source>
        <dbReference type="PROSITE" id="PS50928"/>
    </source>
</evidence>
<dbReference type="PROSITE" id="PS50928">
    <property type="entry name" value="ABC_TM1"/>
    <property type="match status" value="1"/>
</dbReference>
<accession>A0A1W1IJA7</accession>
<evidence type="ECO:0000313" key="8">
    <source>
        <dbReference type="EMBL" id="SLM53087.1"/>
    </source>
</evidence>
<evidence type="ECO:0000256" key="5">
    <source>
        <dbReference type="ARBA" id="ARBA00023136"/>
    </source>
</evidence>
<dbReference type="GO" id="GO:0055085">
    <property type="term" value="P:transmembrane transport"/>
    <property type="evidence" value="ECO:0007669"/>
    <property type="project" value="InterPro"/>
</dbReference>
<dbReference type="EMBL" id="FWEY01000012">
    <property type="protein sequence ID" value="SLM53087.1"/>
    <property type="molecule type" value="Genomic_DNA"/>
</dbReference>
<feature type="transmembrane region" description="Helical" evidence="6">
    <location>
        <begin position="87"/>
        <end position="114"/>
    </location>
</feature>
<dbReference type="PANTHER" id="PTHR30177:SF4">
    <property type="entry name" value="OSMOPROTECTANT IMPORT PERMEASE PROTEIN OSMW"/>
    <property type="match status" value="1"/>
</dbReference>
<keyword evidence="4 6" id="KW-1133">Transmembrane helix</keyword>
<dbReference type="GO" id="GO:0005886">
    <property type="term" value="C:plasma membrane"/>
    <property type="evidence" value="ECO:0007669"/>
    <property type="project" value="UniProtKB-SubCell"/>
</dbReference>
<dbReference type="CDD" id="cd06261">
    <property type="entry name" value="TM_PBP2"/>
    <property type="match status" value="1"/>
</dbReference>
<dbReference type="InterPro" id="IPR051204">
    <property type="entry name" value="ABC_transp_perm/SBD"/>
</dbReference>
<evidence type="ECO:0000256" key="1">
    <source>
        <dbReference type="ARBA" id="ARBA00004141"/>
    </source>
</evidence>
<evidence type="ECO:0000256" key="6">
    <source>
        <dbReference type="RuleBase" id="RU363032"/>
    </source>
</evidence>
<feature type="domain" description="ABC transmembrane type-1" evidence="7">
    <location>
        <begin position="21"/>
        <end position="200"/>
    </location>
</feature>
<dbReference type="Gene3D" id="1.10.3720.10">
    <property type="entry name" value="MetI-like"/>
    <property type="match status" value="1"/>
</dbReference>
<reference evidence="9" key="1">
    <citation type="submission" date="2016-04" db="EMBL/GenBank/DDBJ databases">
        <authorList>
            <person name="Strepis N."/>
        </authorList>
    </citation>
    <scope>NUCLEOTIDE SEQUENCE [LARGE SCALE GENOMIC DNA]</scope>
</reference>
<comment type="similarity">
    <text evidence="6">Belongs to the binding-protein-dependent transport system permease family.</text>
</comment>